<comment type="caution">
    <text evidence="2">The sequence shown here is derived from an EMBL/GenBank/DDBJ whole genome shotgun (WGS) entry which is preliminary data.</text>
</comment>
<evidence type="ECO:0000313" key="2">
    <source>
        <dbReference type="EMBL" id="MBD2319297.1"/>
    </source>
</evidence>
<evidence type="ECO:0000259" key="1">
    <source>
        <dbReference type="Pfam" id="PF18480"/>
    </source>
</evidence>
<dbReference type="RefSeq" id="WP_190581116.1">
    <property type="nucleotide sequence ID" value="NZ_CAWPQU010000042.1"/>
</dbReference>
<proteinExistence type="predicted"/>
<feature type="domain" description="DUF5615" evidence="1">
    <location>
        <begin position="5"/>
        <end position="64"/>
    </location>
</feature>
<dbReference type="Proteomes" id="UP000618445">
    <property type="component" value="Unassembled WGS sequence"/>
</dbReference>
<keyword evidence="3" id="KW-1185">Reference proteome</keyword>
<name>A0ABR8CGW6_9CYAN</name>
<accession>A0ABR8CGW6</accession>
<reference evidence="2 3" key="1">
    <citation type="journal article" date="2020" name="ISME J.">
        <title>Comparative genomics reveals insights into cyanobacterial evolution and habitat adaptation.</title>
        <authorList>
            <person name="Chen M.Y."/>
            <person name="Teng W.K."/>
            <person name="Zhao L."/>
            <person name="Hu C.X."/>
            <person name="Zhou Y.K."/>
            <person name="Han B.P."/>
            <person name="Song L.R."/>
            <person name="Shu W.S."/>
        </authorList>
    </citation>
    <scope>NUCLEOTIDE SEQUENCE [LARGE SCALE GENOMIC DNA]</scope>
    <source>
        <strain evidence="2 3">FACHB-1050</strain>
    </source>
</reference>
<evidence type="ECO:0000313" key="3">
    <source>
        <dbReference type="Proteomes" id="UP000618445"/>
    </source>
</evidence>
<sequence length="116" mass="13352">MAIALYMDVHVPQAITQQLRRKGIDVLTAFEDETTELPDDQLLERTTELKRVLFTQDIRFRVLAETWQVEGKQFAGLIFGHQLGGTIGQFVKDLELIAQASEPNEWMNTVEYIPFK</sequence>
<protein>
    <submittedName>
        <fullName evidence="2">DUF5615 family PIN-like protein</fullName>
    </submittedName>
</protein>
<gene>
    <name evidence="2" type="ORF">H6G05_20930</name>
</gene>
<dbReference type="Pfam" id="PF18480">
    <property type="entry name" value="DUF5615"/>
    <property type="match status" value="1"/>
</dbReference>
<organism evidence="2 3">
    <name type="scientific">Phormidium tenue FACHB-1050</name>
    <dbReference type="NCBI Taxonomy" id="2692857"/>
    <lineage>
        <taxon>Bacteria</taxon>
        <taxon>Bacillati</taxon>
        <taxon>Cyanobacteriota</taxon>
        <taxon>Cyanophyceae</taxon>
        <taxon>Oscillatoriophycideae</taxon>
        <taxon>Oscillatoriales</taxon>
        <taxon>Oscillatoriaceae</taxon>
        <taxon>Phormidium</taxon>
    </lineage>
</organism>
<dbReference type="InterPro" id="IPR041049">
    <property type="entry name" value="DUF5615"/>
</dbReference>
<dbReference type="EMBL" id="JACJQY010000047">
    <property type="protein sequence ID" value="MBD2319297.1"/>
    <property type="molecule type" value="Genomic_DNA"/>
</dbReference>